<sequence>MKTGAQSSTIVTAYYKRAQEEYAQHNYKQAIAFLKIAQVNAGTKTCPDITYLKAKAHYRHDINIVEAKQLFLKFLEEAPKIHSKFKEVLDVIRDIEISNKIDTFGYFKDPLNRNGTKKYYYNKEHLQKVETYKNGLLDGVFLEYFENGKLYREGHYEDGVMQGTFKSYSPSGIIKTITEYSSGVKHGIEKRYTTAGILAELYTYANNQKHGSFKTFHEDGKTIKEEGSYKGNQRVGIYKSYYENSSLAYSALYGSKGEKDGPEIKFYPNGTKEWVKNYLNGKLRGIQKYYYNTTQLSKWHVYNQNGLQDGENKEYHENGILAITILYENGRVIDVLEQQNSKGKNIRKSKLKKTPYGTGQIIKVYDNNTISYKAHYVDGLLDGDIKTYYKNGQLKCEGSYNYGSKHGEFKQYYITGVLKSKGAYKSNHAMGYKDGEHLKYYETGELLSKTVYQYNEEIEKTTYHKNGKKSAIYNYLNDVWDTYTE</sequence>
<protein>
    <submittedName>
        <fullName evidence="1">Toxin-antitoxin system YwqK family antitoxin</fullName>
    </submittedName>
</protein>
<accession>A0ABV5FDK5</accession>
<reference evidence="1 2" key="1">
    <citation type="submission" date="2024-09" db="EMBL/GenBank/DDBJ databases">
        <authorList>
            <person name="Sun Q."/>
            <person name="Mori K."/>
        </authorList>
    </citation>
    <scope>NUCLEOTIDE SEQUENCE [LARGE SCALE GENOMIC DNA]</scope>
    <source>
        <strain evidence="1 2">CECT 8622</strain>
    </source>
</reference>
<dbReference type="Gene3D" id="2.20.110.10">
    <property type="entry name" value="Histone H3 K4-specific methyltransferase SET7/9 N-terminal domain"/>
    <property type="match status" value="4"/>
</dbReference>
<dbReference type="RefSeq" id="WP_379861774.1">
    <property type="nucleotide sequence ID" value="NZ_JBHMFC010000081.1"/>
</dbReference>
<organism evidence="1 2">
    <name type="scientific">Mariniflexile ostreae</name>
    <dbReference type="NCBI Taxonomy" id="1520892"/>
    <lineage>
        <taxon>Bacteria</taxon>
        <taxon>Pseudomonadati</taxon>
        <taxon>Bacteroidota</taxon>
        <taxon>Flavobacteriia</taxon>
        <taxon>Flavobacteriales</taxon>
        <taxon>Flavobacteriaceae</taxon>
        <taxon>Mariniflexile</taxon>
    </lineage>
</organism>
<name>A0ABV5FDK5_9FLAO</name>
<gene>
    <name evidence="1" type="ORF">ACFFU9_12405</name>
</gene>
<dbReference type="Gene3D" id="3.90.930.1">
    <property type="match status" value="1"/>
</dbReference>
<dbReference type="Pfam" id="PF07661">
    <property type="entry name" value="MORN_2"/>
    <property type="match status" value="7"/>
</dbReference>
<dbReference type="PANTHER" id="PTHR33706">
    <property type="entry name" value="MORN VARIANT REPEAT PROTEIN"/>
    <property type="match status" value="1"/>
</dbReference>
<dbReference type="Proteomes" id="UP001589585">
    <property type="component" value="Unassembled WGS sequence"/>
</dbReference>
<comment type="caution">
    <text evidence="1">The sequence shown here is derived from an EMBL/GenBank/DDBJ whole genome shotgun (WGS) entry which is preliminary data.</text>
</comment>
<evidence type="ECO:0000313" key="1">
    <source>
        <dbReference type="EMBL" id="MFB9057542.1"/>
    </source>
</evidence>
<keyword evidence="2" id="KW-1185">Reference proteome</keyword>
<evidence type="ECO:0000313" key="2">
    <source>
        <dbReference type="Proteomes" id="UP001589585"/>
    </source>
</evidence>
<dbReference type="EMBL" id="JBHMFC010000081">
    <property type="protein sequence ID" value="MFB9057542.1"/>
    <property type="molecule type" value="Genomic_DNA"/>
</dbReference>
<dbReference type="SUPFAM" id="SSF82185">
    <property type="entry name" value="Histone H3 K4-specific methyltransferase SET7/9 N-terminal domain"/>
    <property type="match status" value="3"/>
</dbReference>
<dbReference type="InterPro" id="IPR011652">
    <property type="entry name" value="MORN_2"/>
</dbReference>
<proteinExistence type="predicted"/>
<dbReference type="PANTHER" id="PTHR33706:SF1">
    <property type="entry name" value="TPR REPEAT PROTEIN"/>
    <property type="match status" value="1"/>
</dbReference>